<dbReference type="EMBL" id="KV425551">
    <property type="protein sequence ID" value="KZT30606.1"/>
    <property type="molecule type" value="Genomic_DNA"/>
</dbReference>
<dbReference type="Pfam" id="PF13812">
    <property type="entry name" value="PPR_3"/>
    <property type="match status" value="1"/>
</dbReference>
<gene>
    <name evidence="3" type="ORF">NEOLEDRAFT_1126203</name>
</gene>
<evidence type="ECO:0000256" key="2">
    <source>
        <dbReference type="PROSITE-ProRule" id="PRU00708"/>
    </source>
</evidence>
<feature type="repeat" description="PPR" evidence="2">
    <location>
        <begin position="535"/>
        <end position="569"/>
    </location>
</feature>
<dbReference type="InterPro" id="IPR002885">
    <property type="entry name" value="PPR_rpt"/>
</dbReference>
<proteinExistence type="inferred from homology"/>
<evidence type="ECO:0000313" key="3">
    <source>
        <dbReference type="EMBL" id="KZT30606.1"/>
    </source>
</evidence>
<dbReference type="InParanoid" id="A0A165W363"/>
<protein>
    <recommendedName>
        <fullName evidence="5">Pentacotripeptide-repeat region of PRORP domain-containing protein</fullName>
    </recommendedName>
</protein>
<dbReference type="STRING" id="1314782.A0A165W363"/>
<dbReference type="PROSITE" id="PS51375">
    <property type="entry name" value="PPR"/>
    <property type="match status" value="6"/>
</dbReference>
<evidence type="ECO:0000313" key="4">
    <source>
        <dbReference type="Proteomes" id="UP000076761"/>
    </source>
</evidence>
<dbReference type="Proteomes" id="UP000076761">
    <property type="component" value="Unassembled WGS sequence"/>
</dbReference>
<keyword evidence="4" id="KW-1185">Reference proteome</keyword>
<evidence type="ECO:0008006" key="5">
    <source>
        <dbReference type="Google" id="ProtNLM"/>
    </source>
</evidence>
<reference evidence="3 4" key="1">
    <citation type="journal article" date="2016" name="Mol. Biol. Evol.">
        <title>Comparative Genomics of Early-Diverging Mushroom-Forming Fungi Provides Insights into the Origins of Lignocellulose Decay Capabilities.</title>
        <authorList>
            <person name="Nagy L.G."/>
            <person name="Riley R."/>
            <person name="Tritt A."/>
            <person name="Adam C."/>
            <person name="Daum C."/>
            <person name="Floudas D."/>
            <person name="Sun H."/>
            <person name="Yadav J.S."/>
            <person name="Pangilinan J."/>
            <person name="Larsson K.H."/>
            <person name="Matsuura K."/>
            <person name="Barry K."/>
            <person name="Labutti K."/>
            <person name="Kuo R."/>
            <person name="Ohm R.A."/>
            <person name="Bhattacharya S.S."/>
            <person name="Shirouzu T."/>
            <person name="Yoshinaga Y."/>
            <person name="Martin F.M."/>
            <person name="Grigoriev I.V."/>
            <person name="Hibbett D.S."/>
        </authorList>
    </citation>
    <scope>NUCLEOTIDE SEQUENCE [LARGE SCALE GENOMIC DNA]</scope>
    <source>
        <strain evidence="3 4">HHB14362 ss-1</strain>
    </source>
</reference>
<sequence>MLVRHAASRVPVVLFDFLAPTLIGYRNASTARRTKVFTRDELIPPAPSSSTDRTRLQEQIRTQLSLLGSSSSSTPSTPEVNLFHNTTSQLRSALTEGNFEKVWAHWSTLEEKQLLQFLSPAQLDAYSRAVAAFCPQSEEDQWEDGRREAVEHIGLVTACGGATTTLRHCMNLHIKRKEPEAVLRLYERYIELCNSGVDLKEPQGEEGWDADWQALAEPSFDEATSGTSGHDRSQLVLAAITAYAMRDSFKDALHLSLQFRLRLRPPSVTLFLKTLAYDEALQRKVSQYVRILDMARLVSRPASLSKQITNLVNDQATGLLERLYNNIVAGFSPPYPWLAATPKAVSPERPVLMPTVGWTSFILAFLKCRRFDLAEKLWNDAVAQGVKPGVEMWTALLDGYGAIRALDESLVTWNAMKAANIKPDCMAYRAFMSTLFDLRKFDLAMARFKEFEKLSHSNDADKSQVLPVYNTVLHGLLLSRREDEARDIYQRMRTKGPTPDVVSYNTFLRYCARKGDMKSFAQWLQAMTDVGLEGDVFTWSTVLSALFKAGRKDGPQLVTNIMRMQKIEPNVATYTSIIDHAVRQRDEPMLKAAFDLLRWMEQQQDADIKPNQVTYTSILSGMYREEWLNPSLREECRSYILESMQRRKMQPNRITYHILLKACLQNPGPEGLRQALAYYREMGERKIHKDYDTWYTILQGLVRRGEWDVAAEMVNEIKRTGFVLSGGLLNLRVMYHSLRIHRG</sequence>
<name>A0A165W363_9AGAM</name>
<dbReference type="InterPro" id="IPR011990">
    <property type="entry name" value="TPR-like_helical_dom_sf"/>
</dbReference>
<dbReference type="Pfam" id="PF13041">
    <property type="entry name" value="PPR_2"/>
    <property type="match status" value="2"/>
</dbReference>
<organism evidence="3 4">
    <name type="scientific">Neolentinus lepideus HHB14362 ss-1</name>
    <dbReference type="NCBI Taxonomy" id="1314782"/>
    <lineage>
        <taxon>Eukaryota</taxon>
        <taxon>Fungi</taxon>
        <taxon>Dikarya</taxon>
        <taxon>Basidiomycota</taxon>
        <taxon>Agaricomycotina</taxon>
        <taxon>Agaricomycetes</taxon>
        <taxon>Gloeophyllales</taxon>
        <taxon>Gloeophyllaceae</taxon>
        <taxon>Neolentinus</taxon>
    </lineage>
</organism>
<feature type="repeat" description="PPR" evidence="2">
    <location>
        <begin position="354"/>
        <end position="388"/>
    </location>
</feature>
<dbReference type="InterPro" id="IPR050872">
    <property type="entry name" value="PPR_P_subfamily"/>
</dbReference>
<feature type="repeat" description="PPR" evidence="2">
    <location>
        <begin position="389"/>
        <end position="423"/>
    </location>
</feature>
<dbReference type="AlphaFoldDB" id="A0A165W363"/>
<comment type="similarity">
    <text evidence="1">Belongs to the PPR family. P subfamily.</text>
</comment>
<dbReference type="PANTHER" id="PTHR46128">
    <property type="entry name" value="MITOCHONDRIAL GROUP I INTRON SPLICING FACTOR CCM1"/>
    <property type="match status" value="1"/>
</dbReference>
<dbReference type="Gene3D" id="1.25.40.10">
    <property type="entry name" value="Tetratricopeptide repeat domain"/>
    <property type="match status" value="3"/>
</dbReference>
<evidence type="ECO:0000256" key="1">
    <source>
        <dbReference type="ARBA" id="ARBA00007626"/>
    </source>
</evidence>
<dbReference type="NCBIfam" id="TIGR00756">
    <property type="entry name" value="PPR"/>
    <property type="match status" value="2"/>
</dbReference>
<feature type="repeat" description="PPR" evidence="2">
    <location>
        <begin position="465"/>
        <end position="499"/>
    </location>
</feature>
<dbReference type="PANTHER" id="PTHR46128:SF329">
    <property type="entry name" value="MITOCHONDRIAL GROUP I INTRON SPLICING FACTOR DMR1"/>
    <property type="match status" value="1"/>
</dbReference>
<feature type="repeat" description="PPR" evidence="2">
    <location>
        <begin position="690"/>
        <end position="724"/>
    </location>
</feature>
<dbReference type="Pfam" id="PF01535">
    <property type="entry name" value="PPR"/>
    <property type="match status" value="2"/>
</dbReference>
<feature type="repeat" description="PPR" evidence="2">
    <location>
        <begin position="500"/>
        <end position="534"/>
    </location>
</feature>
<dbReference type="OrthoDB" id="185373at2759"/>
<accession>A0A165W363</accession>